<comment type="similarity">
    <text evidence="1">Belongs to the short-chain dehydrogenases/reductases (SDR) family.</text>
</comment>
<dbReference type="InterPro" id="IPR036291">
    <property type="entry name" value="NAD(P)-bd_dom_sf"/>
</dbReference>
<evidence type="ECO:0000256" key="1">
    <source>
        <dbReference type="ARBA" id="ARBA00006484"/>
    </source>
</evidence>
<dbReference type="Proteomes" id="UP000054771">
    <property type="component" value="Unassembled WGS sequence"/>
</dbReference>
<organism evidence="4 5">
    <name type="scientific">Aspergillus calidoustus</name>
    <dbReference type="NCBI Taxonomy" id="454130"/>
    <lineage>
        <taxon>Eukaryota</taxon>
        <taxon>Fungi</taxon>
        <taxon>Dikarya</taxon>
        <taxon>Ascomycota</taxon>
        <taxon>Pezizomycotina</taxon>
        <taxon>Eurotiomycetes</taxon>
        <taxon>Eurotiomycetidae</taxon>
        <taxon>Eurotiales</taxon>
        <taxon>Aspergillaceae</taxon>
        <taxon>Aspergillus</taxon>
        <taxon>Aspergillus subgen. Nidulantes</taxon>
    </lineage>
</organism>
<keyword evidence="3" id="KW-0560">Oxidoreductase</keyword>
<dbReference type="PROSITE" id="PS00061">
    <property type="entry name" value="ADH_SHORT"/>
    <property type="match status" value="1"/>
</dbReference>
<evidence type="ECO:0000313" key="5">
    <source>
        <dbReference type="Proteomes" id="UP000054771"/>
    </source>
</evidence>
<dbReference type="EMBL" id="CDMC01000003">
    <property type="protein sequence ID" value="CEL03123.1"/>
    <property type="molecule type" value="Genomic_DNA"/>
</dbReference>
<protein>
    <submittedName>
        <fullName evidence="4">Uncharacterized protein</fullName>
    </submittedName>
</protein>
<keyword evidence="5" id="KW-1185">Reference proteome</keyword>
<dbReference type="GO" id="GO:0016616">
    <property type="term" value="F:oxidoreductase activity, acting on the CH-OH group of donors, NAD or NADP as acceptor"/>
    <property type="evidence" value="ECO:0007669"/>
    <property type="project" value="TreeGrafter"/>
</dbReference>
<proteinExistence type="inferred from homology"/>
<dbReference type="Gene3D" id="3.40.50.720">
    <property type="entry name" value="NAD(P)-binding Rossmann-like Domain"/>
    <property type="match status" value="1"/>
</dbReference>
<dbReference type="OrthoDB" id="47007at2759"/>
<dbReference type="PANTHER" id="PTHR42760">
    <property type="entry name" value="SHORT-CHAIN DEHYDROGENASES/REDUCTASES FAMILY MEMBER"/>
    <property type="match status" value="1"/>
</dbReference>
<dbReference type="OMA" id="NMGSINW"/>
<sequence length="274" mass="28933">MSFPAPAIYPSLRDKTVVISGGASGIGAATVILFALQGSQVIFLDICKQEAAKAIEHVISHASDGEQHHYPPVKRPIFYHCDLTDLAALQSTAARILDEHGPVHVLVNNAAATGSSARLPTEAVTPSDWDFGVNVNLRHVFFLSQAFIPAMKSAGGGSIVNLGSISWRIPAADGQAVYAACKAAIMGLTRVQSKEVGGANIRINSVMPGAIATQRQREEVLTPEYRAEVFAAQSLKRDLVPEDVAKVIVFLGSDEASGVTGSTYVVDGGWVSDP</sequence>
<evidence type="ECO:0000256" key="3">
    <source>
        <dbReference type="ARBA" id="ARBA00023002"/>
    </source>
</evidence>
<evidence type="ECO:0000256" key="2">
    <source>
        <dbReference type="ARBA" id="ARBA00022857"/>
    </source>
</evidence>
<name>A0A0U5FUX6_ASPCI</name>
<dbReference type="PRINTS" id="PR00080">
    <property type="entry name" value="SDRFAMILY"/>
</dbReference>
<dbReference type="PANTHER" id="PTHR42760:SF133">
    <property type="entry name" value="3-OXOACYL-[ACYL-CARRIER-PROTEIN] REDUCTASE"/>
    <property type="match status" value="1"/>
</dbReference>
<dbReference type="InterPro" id="IPR002347">
    <property type="entry name" value="SDR_fam"/>
</dbReference>
<reference evidence="5" key="1">
    <citation type="journal article" date="2016" name="Genome Announc.">
        <title>Draft genome sequences of fungus Aspergillus calidoustus.</title>
        <authorList>
            <person name="Horn F."/>
            <person name="Linde J."/>
            <person name="Mattern D.J."/>
            <person name="Walther G."/>
            <person name="Guthke R."/>
            <person name="Scherlach K."/>
            <person name="Martin K."/>
            <person name="Brakhage A.A."/>
            <person name="Petzke L."/>
            <person name="Valiante V."/>
        </authorList>
    </citation>
    <scope>NUCLEOTIDE SEQUENCE [LARGE SCALE GENOMIC DNA]</scope>
    <source>
        <strain evidence="5">SF006504</strain>
    </source>
</reference>
<accession>A0A0U5FUX6</accession>
<gene>
    <name evidence="4" type="ORF">ASPCAL04280</name>
</gene>
<evidence type="ECO:0000313" key="4">
    <source>
        <dbReference type="EMBL" id="CEL03123.1"/>
    </source>
</evidence>
<dbReference type="GO" id="GO:0044550">
    <property type="term" value="P:secondary metabolite biosynthetic process"/>
    <property type="evidence" value="ECO:0007669"/>
    <property type="project" value="UniProtKB-ARBA"/>
</dbReference>
<dbReference type="AlphaFoldDB" id="A0A0U5FUX6"/>
<dbReference type="CDD" id="cd05233">
    <property type="entry name" value="SDR_c"/>
    <property type="match status" value="1"/>
</dbReference>
<dbReference type="SUPFAM" id="SSF51735">
    <property type="entry name" value="NAD(P)-binding Rossmann-fold domains"/>
    <property type="match status" value="1"/>
</dbReference>
<dbReference type="InterPro" id="IPR020904">
    <property type="entry name" value="Sc_DH/Rdtase_CS"/>
</dbReference>
<dbReference type="FunFam" id="3.40.50.720:FF:000084">
    <property type="entry name" value="Short-chain dehydrogenase reductase"/>
    <property type="match status" value="1"/>
</dbReference>
<keyword evidence="2" id="KW-0521">NADP</keyword>
<dbReference type="STRING" id="454130.A0A0U5FUX6"/>
<dbReference type="Pfam" id="PF13561">
    <property type="entry name" value="adh_short_C2"/>
    <property type="match status" value="1"/>
</dbReference>
<dbReference type="PRINTS" id="PR00081">
    <property type="entry name" value="GDHRDH"/>
</dbReference>